<reference evidence="3" key="2">
    <citation type="submission" date="2023-07" db="EMBL/GenBank/DDBJ databases">
        <authorList>
            <person name="Yang W."/>
            <person name="Chen J."/>
            <person name="Ji P."/>
            <person name="Hu F."/>
        </authorList>
    </citation>
    <scope>NUCLEOTIDE SEQUENCE</scope>
    <source>
        <strain evidence="3">CRE-138-0111</strain>
    </source>
</reference>
<dbReference type="AlphaFoldDB" id="A0AA42FPY0"/>
<keyword evidence="1" id="KW-0732">Signal</keyword>
<accession>A0AA42FPY0</accession>
<evidence type="ECO:0000256" key="1">
    <source>
        <dbReference type="SAM" id="SignalP"/>
    </source>
</evidence>
<dbReference type="Proteomes" id="UP001176478">
    <property type="component" value="Unassembled WGS sequence"/>
</dbReference>
<reference evidence="2" key="1">
    <citation type="submission" date="2023-03" db="EMBL/GenBank/DDBJ databases">
        <title>a new species belonging to Providencia genus.</title>
        <authorList>
            <person name="Yang W."/>
            <person name="Hu F."/>
            <person name="Shen S."/>
            <person name="Ding L."/>
            <person name="Yin D."/>
        </authorList>
    </citation>
    <scope>NUCLEOTIDE SEQUENCE</scope>
    <source>
        <strain evidence="2">CRE-3FA-0001</strain>
    </source>
</reference>
<name>A0AA42FPY0_9GAMM</name>
<dbReference type="EMBL" id="JAUQTG010000002">
    <property type="protein sequence ID" value="MDO7855791.1"/>
    <property type="molecule type" value="Genomic_DNA"/>
</dbReference>
<evidence type="ECO:0000313" key="5">
    <source>
        <dbReference type="Proteomes" id="UP001176478"/>
    </source>
</evidence>
<comment type="caution">
    <text evidence="2">The sequence shown here is derived from an EMBL/GenBank/DDBJ whole genome shotgun (WGS) entry which is preliminary data.</text>
</comment>
<dbReference type="InterPro" id="IPR010546">
    <property type="entry name" value="DUF1120"/>
</dbReference>
<proteinExistence type="predicted"/>
<dbReference type="RefSeq" id="WP_048606574.1">
    <property type="nucleotide sequence ID" value="NZ_JARRYG010000030.1"/>
</dbReference>
<feature type="signal peptide" evidence="1">
    <location>
        <begin position="1"/>
        <end position="18"/>
    </location>
</feature>
<keyword evidence="5" id="KW-1185">Reference proteome</keyword>
<dbReference type="EMBL" id="JARRYG010000030">
    <property type="protein sequence ID" value="MDG4698594.1"/>
    <property type="molecule type" value="Genomic_DNA"/>
</dbReference>
<organism evidence="2 4">
    <name type="scientific">Providencia huashanensis</name>
    <dbReference type="NCBI Taxonomy" id="3037798"/>
    <lineage>
        <taxon>Bacteria</taxon>
        <taxon>Pseudomonadati</taxon>
        <taxon>Pseudomonadota</taxon>
        <taxon>Gammaproteobacteria</taxon>
        <taxon>Enterobacterales</taxon>
        <taxon>Morganellaceae</taxon>
        <taxon>Providencia</taxon>
    </lineage>
</organism>
<evidence type="ECO:0000313" key="3">
    <source>
        <dbReference type="EMBL" id="MDO7855791.1"/>
    </source>
</evidence>
<feature type="chain" id="PRO_5041389405" evidence="1">
    <location>
        <begin position="19"/>
        <end position="386"/>
    </location>
</feature>
<gene>
    <name evidence="2" type="ORF">P7V44_20420</name>
    <name evidence="3" type="ORF">Q5E86_05285</name>
</gene>
<dbReference type="Proteomes" id="UP001156701">
    <property type="component" value="Unassembled WGS sequence"/>
</dbReference>
<reference evidence="3" key="3">
    <citation type="journal article" date="2024" name="Int. J. Antimicrob. Agents">
        <title>Identification of a novel Providencia species showing multi-drug-resistant in three patients with hospital-acquired infection.</title>
        <authorList>
            <person name="Yang W."/>
            <person name="Chen J."/>
            <person name="Yang F."/>
            <person name="Ji P."/>
            <person name="Shen S."/>
            <person name="Yin D."/>
            <person name="Hu F."/>
        </authorList>
    </citation>
    <scope>NUCLEOTIDE SEQUENCE</scope>
    <source>
        <strain evidence="3">CRE-138-0111</strain>
    </source>
</reference>
<protein>
    <submittedName>
        <fullName evidence="2">DUF1120 domain-containing protein</fullName>
    </submittedName>
</protein>
<evidence type="ECO:0000313" key="2">
    <source>
        <dbReference type="EMBL" id="MDG4698594.1"/>
    </source>
</evidence>
<sequence>MIKLIAGLLTCLSFSAFASDGHGTCNINLGTDEVNYDTLADFNTKKQNGVVYAGNRIVPVVVECSEETTPYIDFSTISNTFSNNTSEAILNVNNPMLDGKPILIDAIELNSSNRINSSQKDVKIHPNLRIQPAQGEKGKVFSFNLLVDLKINSLSKKGVVVRNKIPLKTLGGSTSLSISYSEMTTACNLIVDSTSIDYGAINRNELSNYSYTILPEKNINFTVQCDSGKTAIALQTFNQIERSLAPNKQEGVSGYGVPPVQLLNNNMMAGGLGNTQEGVPIGGYAIALDLGSLYVDNKAERVQPISGNASCGDQNIIWQHANGDLLPNDSSNKIISWAKLGSLQPALFSNIKGTIKVQAFINKASLLTVNKEIKFKGRSIIELCYL</sequence>
<evidence type="ECO:0000313" key="4">
    <source>
        <dbReference type="Proteomes" id="UP001156701"/>
    </source>
</evidence>
<dbReference type="Pfam" id="PF06551">
    <property type="entry name" value="DUF1120"/>
    <property type="match status" value="1"/>
</dbReference>